<dbReference type="InterPro" id="IPR036390">
    <property type="entry name" value="WH_DNA-bd_sf"/>
</dbReference>
<accession>A0A9X2AG06</accession>
<dbReference type="EMBL" id="JALBUF010000019">
    <property type="protein sequence ID" value="MCI0184646.1"/>
    <property type="molecule type" value="Genomic_DNA"/>
</dbReference>
<gene>
    <name evidence="1" type="ORF">MM817_02943</name>
</gene>
<name>A0A9X2AG06_9BACL</name>
<dbReference type="SUPFAM" id="SSF46785">
    <property type="entry name" value="Winged helix' DNA-binding domain"/>
    <property type="match status" value="1"/>
</dbReference>
<dbReference type="Gene3D" id="1.10.10.10">
    <property type="entry name" value="Winged helix-like DNA-binding domain superfamily/Winged helix DNA-binding domain"/>
    <property type="match status" value="1"/>
</dbReference>
<comment type="caution">
    <text evidence="1">The sequence shown here is derived from an EMBL/GenBank/DDBJ whole genome shotgun (WGS) entry which is preliminary data.</text>
</comment>
<protein>
    <recommendedName>
        <fullName evidence="3">Helix-turn-helix domain-containing protein</fullName>
    </recommendedName>
</protein>
<evidence type="ECO:0000313" key="2">
    <source>
        <dbReference type="Proteomes" id="UP001139263"/>
    </source>
</evidence>
<organism evidence="1 2">
    <name type="scientific">Sulfoacidibacillus ferrooxidans</name>
    <dbReference type="NCBI Taxonomy" id="2005001"/>
    <lineage>
        <taxon>Bacteria</taxon>
        <taxon>Bacillati</taxon>
        <taxon>Bacillota</taxon>
        <taxon>Bacilli</taxon>
        <taxon>Bacillales</taxon>
        <taxon>Alicyclobacillaceae</taxon>
        <taxon>Sulfoacidibacillus</taxon>
    </lineage>
</organism>
<dbReference type="Pfam" id="PF13730">
    <property type="entry name" value="HTH_36"/>
    <property type="match status" value="1"/>
</dbReference>
<proteinExistence type="predicted"/>
<dbReference type="Proteomes" id="UP001139263">
    <property type="component" value="Unassembled WGS sequence"/>
</dbReference>
<reference evidence="1" key="1">
    <citation type="submission" date="2022-03" db="EMBL/GenBank/DDBJ databases">
        <title>Draft Genome Sequence of Firmicute Strain S0AB, a Heterotrophic Iron/Sulfur-Oxidizing Extreme Acidophile.</title>
        <authorList>
            <person name="Vergara E."/>
            <person name="Pakostova E."/>
            <person name="Johnson D.B."/>
            <person name="Holmes D.S."/>
        </authorList>
    </citation>
    <scope>NUCLEOTIDE SEQUENCE</scope>
    <source>
        <strain evidence="1">S0AB</strain>
    </source>
</reference>
<evidence type="ECO:0008006" key="3">
    <source>
        <dbReference type="Google" id="ProtNLM"/>
    </source>
</evidence>
<dbReference type="AlphaFoldDB" id="A0A9X2AG06"/>
<keyword evidence="2" id="KW-1185">Reference proteome</keyword>
<dbReference type="InterPro" id="IPR036388">
    <property type="entry name" value="WH-like_DNA-bd_sf"/>
</dbReference>
<sequence>MFSTMVSEDVLNRVSGNAIRLYVYLGHRGVNETGECWITIETMARYFKKSKRTVSYWLSELENVGLIKRIQFNLDESAHTFLRPYGSKHFRPMDSALNTGDVGLDEIGSNDSEQR</sequence>
<evidence type="ECO:0000313" key="1">
    <source>
        <dbReference type="EMBL" id="MCI0184646.1"/>
    </source>
</evidence>
<dbReference type="RefSeq" id="WP_241716487.1">
    <property type="nucleotide sequence ID" value="NZ_JALBUF010000019.1"/>
</dbReference>